<dbReference type="Gene3D" id="1.25.40.10">
    <property type="entry name" value="Tetratricopeptide repeat domain"/>
    <property type="match status" value="1"/>
</dbReference>
<reference evidence="3 4" key="1">
    <citation type="journal article" date="2024" name="G3 (Bethesda)">
        <title>Genome assembly of Hibiscus sabdariffa L. provides insights into metabolisms of medicinal natural products.</title>
        <authorList>
            <person name="Kim T."/>
        </authorList>
    </citation>
    <scope>NUCLEOTIDE SEQUENCE [LARGE SCALE GENOMIC DNA]</scope>
    <source>
        <strain evidence="3">TK-2024</strain>
        <tissue evidence="3">Old leaves</tissue>
    </source>
</reference>
<evidence type="ECO:0000256" key="1">
    <source>
        <dbReference type="ARBA" id="ARBA00022737"/>
    </source>
</evidence>
<evidence type="ECO:0000313" key="4">
    <source>
        <dbReference type="Proteomes" id="UP001472677"/>
    </source>
</evidence>
<sequence>MYVSLPSSPHPKPRNSQFPSSDLPKIVLNHLDLSLLLSASGKQGYFLLGSSIHSSFIKNPEIFNPNEDSKDSNNALVVWNSLLGMYSRCGTLTDLTNLFDEMPMRDTVSWNTLVSGFLRDGEFDKGFACFKQMRKLSFCWFDQAILTTILSACGRVEFCYIVKMMHGLVFLNGFEKETSVGNSLITSYFKCGCVSSGRRVFDDMFERNVIYLDSYDLRVSAK</sequence>
<evidence type="ECO:0008006" key="5">
    <source>
        <dbReference type="Google" id="ProtNLM"/>
    </source>
</evidence>
<name>A0ABR2DSU0_9ROSI</name>
<protein>
    <recommendedName>
        <fullName evidence="5">Pentatricopeptide repeat-containing protein</fullName>
    </recommendedName>
</protein>
<comment type="caution">
    <text evidence="3">The sequence shown here is derived from an EMBL/GenBank/DDBJ whole genome shotgun (WGS) entry which is preliminary data.</text>
</comment>
<dbReference type="InterPro" id="IPR011990">
    <property type="entry name" value="TPR-like_helical_dom_sf"/>
</dbReference>
<dbReference type="PANTHER" id="PTHR47928">
    <property type="entry name" value="REPEAT-CONTAINING PROTEIN, PUTATIVE-RELATED"/>
    <property type="match status" value="1"/>
</dbReference>
<dbReference type="Pfam" id="PF01535">
    <property type="entry name" value="PPR"/>
    <property type="match status" value="3"/>
</dbReference>
<dbReference type="PANTHER" id="PTHR47928:SF146">
    <property type="entry name" value="DYW DOMAIN-CONTAINING PROTEIN"/>
    <property type="match status" value="1"/>
</dbReference>
<proteinExistence type="predicted"/>
<feature type="repeat" description="PPR" evidence="2">
    <location>
        <begin position="106"/>
        <end position="140"/>
    </location>
</feature>
<gene>
    <name evidence="3" type="ORF">V6N12_026797</name>
</gene>
<dbReference type="PROSITE" id="PS51375">
    <property type="entry name" value="PPR"/>
    <property type="match status" value="1"/>
</dbReference>
<keyword evidence="1" id="KW-0677">Repeat</keyword>
<dbReference type="Proteomes" id="UP001472677">
    <property type="component" value="Unassembled WGS sequence"/>
</dbReference>
<evidence type="ECO:0000256" key="2">
    <source>
        <dbReference type="PROSITE-ProRule" id="PRU00708"/>
    </source>
</evidence>
<dbReference type="InterPro" id="IPR002885">
    <property type="entry name" value="PPR_rpt"/>
</dbReference>
<dbReference type="InterPro" id="IPR050421">
    <property type="entry name" value="PPR"/>
</dbReference>
<evidence type="ECO:0000313" key="3">
    <source>
        <dbReference type="EMBL" id="KAK8545992.1"/>
    </source>
</evidence>
<organism evidence="3 4">
    <name type="scientific">Hibiscus sabdariffa</name>
    <name type="common">roselle</name>
    <dbReference type="NCBI Taxonomy" id="183260"/>
    <lineage>
        <taxon>Eukaryota</taxon>
        <taxon>Viridiplantae</taxon>
        <taxon>Streptophyta</taxon>
        <taxon>Embryophyta</taxon>
        <taxon>Tracheophyta</taxon>
        <taxon>Spermatophyta</taxon>
        <taxon>Magnoliopsida</taxon>
        <taxon>eudicotyledons</taxon>
        <taxon>Gunneridae</taxon>
        <taxon>Pentapetalae</taxon>
        <taxon>rosids</taxon>
        <taxon>malvids</taxon>
        <taxon>Malvales</taxon>
        <taxon>Malvaceae</taxon>
        <taxon>Malvoideae</taxon>
        <taxon>Hibiscus</taxon>
    </lineage>
</organism>
<dbReference type="EMBL" id="JBBPBM010000023">
    <property type="protein sequence ID" value="KAK8545992.1"/>
    <property type="molecule type" value="Genomic_DNA"/>
</dbReference>
<accession>A0ABR2DSU0</accession>
<dbReference type="NCBIfam" id="TIGR00756">
    <property type="entry name" value="PPR"/>
    <property type="match status" value="2"/>
</dbReference>
<keyword evidence="4" id="KW-1185">Reference proteome</keyword>